<organism evidence="2 3">
    <name type="scientific">Enhygromyxa salina</name>
    <dbReference type="NCBI Taxonomy" id="215803"/>
    <lineage>
        <taxon>Bacteria</taxon>
        <taxon>Pseudomonadati</taxon>
        <taxon>Myxococcota</taxon>
        <taxon>Polyangia</taxon>
        <taxon>Nannocystales</taxon>
        <taxon>Nannocystaceae</taxon>
        <taxon>Enhygromyxa</taxon>
    </lineage>
</organism>
<evidence type="ECO:0000313" key="2">
    <source>
        <dbReference type="EMBL" id="PRP93590.1"/>
    </source>
</evidence>
<comment type="caution">
    <text evidence="2">The sequence shown here is derived from an EMBL/GenBank/DDBJ whole genome shotgun (WGS) entry which is preliminary data.</text>
</comment>
<accession>A0A2S9XLI1</accession>
<protein>
    <submittedName>
        <fullName evidence="2">Uncharacterized protein</fullName>
    </submittedName>
</protein>
<name>A0A2S9XLI1_9BACT</name>
<dbReference type="AlphaFoldDB" id="A0A2S9XLI1"/>
<proteinExistence type="predicted"/>
<dbReference type="Proteomes" id="UP000238823">
    <property type="component" value="Unassembled WGS sequence"/>
</dbReference>
<reference evidence="2 3" key="1">
    <citation type="submission" date="2018-03" db="EMBL/GenBank/DDBJ databases">
        <title>Draft Genome Sequences of the Obligatory Marine Myxobacteria Enhygromyxa salina SWB007.</title>
        <authorList>
            <person name="Poehlein A."/>
            <person name="Moghaddam J.A."/>
            <person name="Harms H."/>
            <person name="Alanjari M."/>
            <person name="Koenig G.M."/>
            <person name="Daniel R."/>
            <person name="Schaeberle T.F."/>
        </authorList>
    </citation>
    <scope>NUCLEOTIDE SEQUENCE [LARGE SCALE GENOMIC DNA]</scope>
    <source>
        <strain evidence="2 3">SWB007</strain>
    </source>
</reference>
<dbReference type="EMBL" id="PVNL01000147">
    <property type="protein sequence ID" value="PRP93590.1"/>
    <property type="molecule type" value="Genomic_DNA"/>
</dbReference>
<gene>
    <name evidence="2" type="ORF">ENSA7_80180</name>
</gene>
<feature type="region of interest" description="Disordered" evidence="1">
    <location>
        <begin position="40"/>
        <end position="60"/>
    </location>
</feature>
<evidence type="ECO:0000313" key="3">
    <source>
        <dbReference type="Proteomes" id="UP000238823"/>
    </source>
</evidence>
<evidence type="ECO:0000256" key="1">
    <source>
        <dbReference type="SAM" id="MobiDB-lite"/>
    </source>
</evidence>
<sequence>MAGGPLQKGPTWGQFIDNIINNIPLKNKANAEVMFTPLAGFNDEPPKAGPKVGTPPDGPERERIGAKLELRRIGWTWVPRLRWPDLMRQIMQITRELND</sequence>